<keyword evidence="4" id="KW-1185">Reference proteome</keyword>
<evidence type="ECO:0000259" key="2">
    <source>
        <dbReference type="Pfam" id="PF09068"/>
    </source>
</evidence>
<proteinExistence type="predicted"/>
<dbReference type="Gene3D" id="6.10.140.70">
    <property type="match status" value="1"/>
</dbReference>
<accession>A0A8J2HL43</accession>
<dbReference type="SUPFAM" id="SSF47473">
    <property type="entry name" value="EF-hand"/>
    <property type="match status" value="1"/>
</dbReference>
<organism evidence="3 4">
    <name type="scientific">Cotesia congregata</name>
    <name type="common">Parasitoid wasp</name>
    <name type="synonym">Apanteles congregatus</name>
    <dbReference type="NCBI Taxonomy" id="51543"/>
    <lineage>
        <taxon>Eukaryota</taxon>
        <taxon>Metazoa</taxon>
        <taxon>Ecdysozoa</taxon>
        <taxon>Arthropoda</taxon>
        <taxon>Hexapoda</taxon>
        <taxon>Insecta</taxon>
        <taxon>Pterygota</taxon>
        <taxon>Neoptera</taxon>
        <taxon>Endopterygota</taxon>
        <taxon>Hymenoptera</taxon>
        <taxon>Apocrita</taxon>
        <taxon>Ichneumonoidea</taxon>
        <taxon>Braconidae</taxon>
        <taxon>Microgastrinae</taxon>
        <taxon>Cotesia</taxon>
    </lineage>
</organism>
<dbReference type="Proteomes" id="UP000786811">
    <property type="component" value="Unassembled WGS sequence"/>
</dbReference>
<evidence type="ECO:0000313" key="3">
    <source>
        <dbReference type="EMBL" id="CAG5100588.1"/>
    </source>
</evidence>
<feature type="region of interest" description="Disordered" evidence="1">
    <location>
        <begin position="1"/>
        <end position="20"/>
    </location>
</feature>
<sequence length="79" mass="9353">KTAMTDDEFDRKSSDHNNEASILQLSQEMQEQNFDSIRFASYRTACKLRFIQKKVHLEIGCKCSTNYKEIRYVMVLKQI</sequence>
<comment type="caution">
    <text evidence="3">The sequence shown here is derived from an EMBL/GenBank/DDBJ whole genome shotgun (WGS) entry which is preliminary data.</text>
</comment>
<dbReference type="GO" id="GO:0016010">
    <property type="term" value="C:dystrophin-associated glycoprotein complex"/>
    <property type="evidence" value="ECO:0007669"/>
    <property type="project" value="UniProtKB-ARBA"/>
</dbReference>
<evidence type="ECO:0000256" key="1">
    <source>
        <dbReference type="SAM" id="MobiDB-lite"/>
    </source>
</evidence>
<dbReference type="InterPro" id="IPR015153">
    <property type="entry name" value="EF-hand_dom_typ1"/>
</dbReference>
<feature type="domain" description="EF-hand" evidence="2">
    <location>
        <begin position="24"/>
        <end position="58"/>
    </location>
</feature>
<dbReference type="InterPro" id="IPR011992">
    <property type="entry name" value="EF-hand-dom_pair"/>
</dbReference>
<dbReference type="OrthoDB" id="6019271at2759"/>
<feature type="compositionally biased region" description="Basic and acidic residues" evidence="1">
    <location>
        <begin position="9"/>
        <end position="18"/>
    </location>
</feature>
<protein>
    <submittedName>
        <fullName evidence="3">Similar to dyb-1: Dystrobrevin-1 (Caenorhabditis elegans)</fullName>
    </submittedName>
</protein>
<dbReference type="Pfam" id="PF09068">
    <property type="entry name" value="EF-hand_2"/>
    <property type="match status" value="1"/>
</dbReference>
<evidence type="ECO:0000313" key="4">
    <source>
        <dbReference type="Proteomes" id="UP000786811"/>
    </source>
</evidence>
<name>A0A8J2HL43_COTCN</name>
<reference evidence="3" key="1">
    <citation type="submission" date="2021-04" db="EMBL/GenBank/DDBJ databases">
        <authorList>
            <person name="Chebbi M.A.C M."/>
        </authorList>
    </citation>
    <scope>NUCLEOTIDE SEQUENCE</scope>
</reference>
<gene>
    <name evidence="3" type="ORF">HICCMSTLAB_LOCUS9661</name>
</gene>
<dbReference type="EMBL" id="CAJNRD030001122">
    <property type="protein sequence ID" value="CAG5100588.1"/>
    <property type="molecule type" value="Genomic_DNA"/>
</dbReference>
<feature type="non-terminal residue" evidence="3">
    <location>
        <position position="1"/>
    </location>
</feature>
<dbReference type="AlphaFoldDB" id="A0A8J2HL43"/>